<dbReference type="AlphaFoldDB" id="A0AAP0G4G0"/>
<evidence type="ECO:0008006" key="3">
    <source>
        <dbReference type="Google" id="ProtNLM"/>
    </source>
</evidence>
<reference evidence="1 2" key="1">
    <citation type="journal article" date="2022" name="Nat. Plants">
        <title>Genomes of leafy and leafless Platanthera orchids illuminate the evolution of mycoheterotrophy.</title>
        <authorList>
            <person name="Li M.H."/>
            <person name="Liu K.W."/>
            <person name="Li Z."/>
            <person name="Lu H.C."/>
            <person name="Ye Q.L."/>
            <person name="Zhang D."/>
            <person name="Wang J.Y."/>
            <person name="Li Y.F."/>
            <person name="Zhong Z.M."/>
            <person name="Liu X."/>
            <person name="Yu X."/>
            <person name="Liu D.K."/>
            <person name="Tu X.D."/>
            <person name="Liu B."/>
            <person name="Hao Y."/>
            <person name="Liao X.Y."/>
            <person name="Jiang Y.T."/>
            <person name="Sun W.H."/>
            <person name="Chen J."/>
            <person name="Chen Y.Q."/>
            <person name="Ai Y."/>
            <person name="Zhai J.W."/>
            <person name="Wu S.S."/>
            <person name="Zhou Z."/>
            <person name="Hsiao Y.Y."/>
            <person name="Wu W.L."/>
            <person name="Chen Y.Y."/>
            <person name="Lin Y.F."/>
            <person name="Hsu J.L."/>
            <person name="Li C.Y."/>
            <person name="Wang Z.W."/>
            <person name="Zhao X."/>
            <person name="Zhong W.Y."/>
            <person name="Ma X.K."/>
            <person name="Ma L."/>
            <person name="Huang J."/>
            <person name="Chen G.Z."/>
            <person name="Huang M.Z."/>
            <person name="Huang L."/>
            <person name="Peng D.H."/>
            <person name="Luo Y.B."/>
            <person name="Zou S.Q."/>
            <person name="Chen S.P."/>
            <person name="Lan S."/>
            <person name="Tsai W.C."/>
            <person name="Van de Peer Y."/>
            <person name="Liu Z.J."/>
        </authorList>
    </citation>
    <scope>NUCLEOTIDE SEQUENCE [LARGE SCALE GENOMIC DNA]</scope>
    <source>
        <strain evidence="1">Lor287</strain>
    </source>
</reference>
<dbReference type="Proteomes" id="UP001418222">
    <property type="component" value="Unassembled WGS sequence"/>
</dbReference>
<dbReference type="GO" id="GO:0016887">
    <property type="term" value="F:ATP hydrolysis activity"/>
    <property type="evidence" value="ECO:0007669"/>
    <property type="project" value="InterPro"/>
</dbReference>
<dbReference type="EMBL" id="JBBWWQ010000010">
    <property type="protein sequence ID" value="KAK8936552.1"/>
    <property type="molecule type" value="Genomic_DNA"/>
</dbReference>
<dbReference type="InterPro" id="IPR036890">
    <property type="entry name" value="HATPase_C_sf"/>
</dbReference>
<gene>
    <name evidence="1" type="ORF">KSP39_PZI012591</name>
</gene>
<organism evidence="1 2">
    <name type="scientific">Platanthera zijinensis</name>
    <dbReference type="NCBI Taxonomy" id="2320716"/>
    <lineage>
        <taxon>Eukaryota</taxon>
        <taxon>Viridiplantae</taxon>
        <taxon>Streptophyta</taxon>
        <taxon>Embryophyta</taxon>
        <taxon>Tracheophyta</taxon>
        <taxon>Spermatophyta</taxon>
        <taxon>Magnoliopsida</taxon>
        <taxon>Liliopsida</taxon>
        <taxon>Asparagales</taxon>
        <taxon>Orchidaceae</taxon>
        <taxon>Orchidoideae</taxon>
        <taxon>Orchideae</taxon>
        <taxon>Orchidinae</taxon>
        <taxon>Platanthera</taxon>
    </lineage>
</organism>
<dbReference type="GO" id="GO:0005634">
    <property type="term" value="C:nucleus"/>
    <property type="evidence" value="ECO:0007669"/>
    <property type="project" value="TreeGrafter"/>
</dbReference>
<proteinExistence type="predicted"/>
<name>A0AAP0G4G0_9ASPA</name>
<protein>
    <recommendedName>
        <fullName evidence="3">Morc S5 domain-containing protein</fullName>
    </recommendedName>
</protein>
<dbReference type="PANTHER" id="PTHR23336:SF11">
    <property type="entry name" value="OS06G0622000 PROTEIN"/>
    <property type="match status" value="1"/>
</dbReference>
<dbReference type="Gene3D" id="3.30.565.10">
    <property type="entry name" value="Histidine kinase-like ATPase, C-terminal domain"/>
    <property type="match status" value="1"/>
</dbReference>
<dbReference type="PANTHER" id="PTHR23336">
    <property type="entry name" value="ZINC FINGER CW-TYPE COILED-COIL DOMAIN PROTEIN 3"/>
    <property type="match status" value="1"/>
</dbReference>
<evidence type="ECO:0000313" key="1">
    <source>
        <dbReference type="EMBL" id="KAK8936552.1"/>
    </source>
</evidence>
<dbReference type="InterPro" id="IPR045261">
    <property type="entry name" value="MORC_ATPase"/>
</dbReference>
<comment type="caution">
    <text evidence="1">The sequence shown here is derived from an EMBL/GenBank/DDBJ whole genome shotgun (WGS) entry which is preliminary data.</text>
</comment>
<dbReference type="SUPFAM" id="SSF55874">
    <property type="entry name" value="ATPase domain of HSP90 chaperone/DNA topoisomerase II/histidine kinase"/>
    <property type="match status" value="1"/>
</dbReference>
<accession>A0AAP0G4G0</accession>
<evidence type="ECO:0000313" key="2">
    <source>
        <dbReference type="Proteomes" id="UP001418222"/>
    </source>
</evidence>
<keyword evidence="2" id="KW-1185">Reference proteome</keyword>
<sequence>MEIPVLSIIDDGDGMTHSEILRMLSFGHKQANGEDSDRIGRFGIGFKTGAMRLGRDALVLTQSSRSRSVAFLSQSYNDNKDNIEIPIVSYSKNGRYMELDLTIQSEEYANFNLSAIKEFSPFNEYLLGEQLGLFGKDGTGTQIFIWNLDKWGSDYTLEWVDGKDAESYNGQGDILIRSRRIRSRLGQISREVPLDYSLQAYLEVIFLNPLMKIFVQCSLVRSYPLEMSLSRTVTLKGSIMARPIQLILGQSQVECNRMNGGVFLYWNGRLIEVA</sequence>
<dbReference type="Pfam" id="PF13589">
    <property type="entry name" value="HATPase_c_3"/>
    <property type="match status" value="1"/>
</dbReference>